<gene>
    <name evidence="7" type="ORF">GCM10010334_14570</name>
</gene>
<dbReference type="InterPro" id="IPR004111">
    <property type="entry name" value="Repressor_TetR_C"/>
</dbReference>
<dbReference type="PANTHER" id="PTHR30055">
    <property type="entry name" value="HTH-TYPE TRANSCRIPTIONAL REGULATOR RUTR"/>
    <property type="match status" value="1"/>
</dbReference>
<proteinExistence type="predicted"/>
<dbReference type="InterPro" id="IPR009057">
    <property type="entry name" value="Homeodomain-like_sf"/>
</dbReference>
<protein>
    <submittedName>
        <fullName evidence="7">TetR family transcriptional regulator</fullName>
    </submittedName>
</protein>
<feature type="region of interest" description="Disordered" evidence="5">
    <location>
        <begin position="1"/>
        <end position="54"/>
    </location>
</feature>
<dbReference type="GO" id="GO:0003700">
    <property type="term" value="F:DNA-binding transcription factor activity"/>
    <property type="evidence" value="ECO:0007669"/>
    <property type="project" value="TreeGrafter"/>
</dbReference>
<feature type="DNA-binding region" description="H-T-H motif" evidence="4">
    <location>
        <begin position="78"/>
        <end position="97"/>
    </location>
</feature>
<evidence type="ECO:0000313" key="7">
    <source>
        <dbReference type="EMBL" id="GHC84560.1"/>
    </source>
</evidence>
<evidence type="ECO:0000256" key="3">
    <source>
        <dbReference type="ARBA" id="ARBA00023163"/>
    </source>
</evidence>
<dbReference type="InterPro" id="IPR050109">
    <property type="entry name" value="HTH-type_TetR-like_transc_reg"/>
</dbReference>
<evidence type="ECO:0000313" key="8">
    <source>
        <dbReference type="Proteomes" id="UP000638353"/>
    </source>
</evidence>
<dbReference type="Pfam" id="PF00440">
    <property type="entry name" value="TetR_N"/>
    <property type="match status" value="1"/>
</dbReference>
<dbReference type="PROSITE" id="PS50977">
    <property type="entry name" value="HTH_TETR_2"/>
    <property type="match status" value="1"/>
</dbReference>
<accession>A0A918WV69</accession>
<reference evidence="7" key="2">
    <citation type="submission" date="2020-09" db="EMBL/GenBank/DDBJ databases">
        <authorList>
            <person name="Sun Q."/>
            <person name="Ohkuma M."/>
        </authorList>
    </citation>
    <scope>NUCLEOTIDE SEQUENCE</scope>
    <source>
        <strain evidence="7">JCM 4637</strain>
    </source>
</reference>
<dbReference type="SUPFAM" id="SSF46689">
    <property type="entry name" value="Homeodomain-like"/>
    <property type="match status" value="1"/>
</dbReference>
<evidence type="ECO:0000256" key="2">
    <source>
        <dbReference type="ARBA" id="ARBA00023125"/>
    </source>
</evidence>
<feature type="domain" description="HTH tetR-type" evidence="6">
    <location>
        <begin position="55"/>
        <end position="115"/>
    </location>
</feature>
<dbReference type="Gene3D" id="1.10.10.60">
    <property type="entry name" value="Homeodomain-like"/>
    <property type="match status" value="1"/>
</dbReference>
<evidence type="ECO:0000259" key="6">
    <source>
        <dbReference type="PROSITE" id="PS50977"/>
    </source>
</evidence>
<dbReference type="EMBL" id="BMVC01000002">
    <property type="protein sequence ID" value="GHC84560.1"/>
    <property type="molecule type" value="Genomic_DNA"/>
</dbReference>
<keyword evidence="2 4" id="KW-0238">DNA-binding</keyword>
<dbReference type="Proteomes" id="UP000638353">
    <property type="component" value="Unassembled WGS sequence"/>
</dbReference>
<dbReference type="PANTHER" id="PTHR30055:SF151">
    <property type="entry name" value="TRANSCRIPTIONAL REGULATORY PROTEIN"/>
    <property type="match status" value="1"/>
</dbReference>
<evidence type="ECO:0000256" key="5">
    <source>
        <dbReference type="SAM" id="MobiDB-lite"/>
    </source>
</evidence>
<dbReference type="Pfam" id="PF02909">
    <property type="entry name" value="TetR_C_1"/>
    <property type="match status" value="1"/>
</dbReference>
<name>A0A918WV69_9ACTN</name>
<dbReference type="SUPFAM" id="SSF48498">
    <property type="entry name" value="Tetracyclin repressor-like, C-terminal domain"/>
    <property type="match status" value="1"/>
</dbReference>
<dbReference type="GO" id="GO:0000976">
    <property type="term" value="F:transcription cis-regulatory region binding"/>
    <property type="evidence" value="ECO:0007669"/>
    <property type="project" value="TreeGrafter"/>
</dbReference>
<evidence type="ECO:0000256" key="1">
    <source>
        <dbReference type="ARBA" id="ARBA00023015"/>
    </source>
</evidence>
<keyword evidence="1" id="KW-0805">Transcription regulation</keyword>
<organism evidence="7 8">
    <name type="scientific">Streptomyces finlayi</name>
    <dbReference type="NCBI Taxonomy" id="67296"/>
    <lineage>
        <taxon>Bacteria</taxon>
        <taxon>Bacillati</taxon>
        <taxon>Actinomycetota</taxon>
        <taxon>Actinomycetes</taxon>
        <taxon>Kitasatosporales</taxon>
        <taxon>Streptomycetaceae</taxon>
        <taxon>Streptomyces</taxon>
    </lineage>
</organism>
<dbReference type="InterPro" id="IPR036271">
    <property type="entry name" value="Tet_transcr_reg_TetR-rel_C_sf"/>
</dbReference>
<dbReference type="GO" id="GO:0045892">
    <property type="term" value="P:negative regulation of DNA-templated transcription"/>
    <property type="evidence" value="ECO:0007669"/>
    <property type="project" value="InterPro"/>
</dbReference>
<dbReference type="Gene3D" id="1.10.357.10">
    <property type="entry name" value="Tetracycline Repressor, domain 2"/>
    <property type="match status" value="1"/>
</dbReference>
<sequence>MVPADDRVKKPGMRSVWLDAKAPRSSGGSAGRKTDPATGGKADPAAGSKADPAAGLDREKITAATVALLDAEGLAKFSMRRLAAELGVTAMSVYWYVANKDDLLELALDQVAGELSPPDPDDDTDWRDQLRQLAQSYREMLVGHPWATGLLSQFLNIGPHMMAFSRASIEVMRKGGVPVERQGGAISAVFQFVYGFANSEAQFYRRAADAGLTVDELFRESMGLIAGEIEESELFRASSEIMAARGGDTVTEMYGRDFTYSLDVLIAGIEATSGGTGRP</sequence>
<evidence type="ECO:0000256" key="4">
    <source>
        <dbReference type="PROSITE-ProRule" id="PRU00335"/>
    </source>
</evidence>
<reference evidence="7" key="1">
    <citation type="journal article" date="2014" name="Int. J. Syst. Evol. Microbiol.">
        <title>Complete genome sequence of Corynebacterium casei LMG S-19264T (=DSM 44701T), isolated from a smear-ripened cheese.</title>
        <authorList>
            <consortium name="US DOE Joint Genome Institute (JGI-PGF)"/>
            <person name="Walter F."/>
            <person name="Albersmeier A."/>
            <person name="Kalinowski J."/>
            <person name="Ruckert C."/>
        </authorList>
    </citation>
    <scope>NUCLEOTIDE SEQUENCE</scope>
    <source>
        <strain evidence="7">JCM 4637</strain>
    </source>
</reference>
<dbReference type="InterPro" id="IPR001647">
    <property type="entry name" value="HTH_TetR"/>
</dbReference>
<comment type="caution">
    <text evidence="7">The sequence shown here is derived from an EMBL/GenBank/DDBJ whole genome shotgun (WGS) entry which is preliminary data.</text>
</comment>
<dbReference type="AlphaFoldDB" id="A0A918WV69"/>
<keyword evidence="3" id="KW-0804">Transcription</keyword>
<dbReference type="RefSeq" id="WP_189822628.1">
    <property type="nucleotide sequence ID" value="NZ_BMVC01000002.1"/>
</dbReference>